<dbReference type="AlphaFoldDB" id="A4GIE0"/>
<reference evidence="2" key="1">
    <citation type="journal article" date="2007" name="Environ. Microbiol.">
        <title>Proteorhodopsin photosystem gene clusters exhibit co-evolutionary trends and shared ancestry among diverse marine microbial phyla.</title>
        <authorList>
            <person name="McCarren J."/>
            <person name="Delong E.F."/>
        </authorList>
    </citation>
    <scope>NUCLEOTIDE SEQUENCE</scope>
</reference>
<accession>A4GIE0</accession>
<dbReference type="PROSITE" id="PS51257">
    <property type="entry name" value="PROKAR_LIPOPROTEIN"/>
    <property type="match status" value="1"/>
</dbReference>
<keyword evidence="1" id="KW-0732">Signal</keyword>
<sequence length="149" mass="16752">MLRRFCMLASLFSALIWLSSCQFFVDGRNESLLVVSAADWAELHQFKEKQRQAKLEANKPQALPGSETISFSNVSDAYLAGCRTLGIVEVHHYGSYDEALILMRNQAHQLAASVIVPLDIYQDQTVSVDDSSRLNFMKGRMLRCPQKPA</sequence>
<reference evidence="2" key="2">
    <citation type="journal article" date="2007" name="Proc. Natl. Acad. Sci. U.S.A.">
        <title>Proteorhodopsin photosystem gene expression enables photophosphorylation in a heterologous host.</title>
        <authorList>
            <person name="Martinez A."/>
            <person name="Bradley A.S."/>
            <person name="Waldbauer J.R."/>
            <person name="Summons R.E."/>
            <person name="Delong E.F."/>
        </authorList>
    </citation>
    <scope>NUCLEOTIDE SEQUENCE</scope>
</reference>
<name>A4GIE0_9BACT</name>
<evidence type="ECO:0008006" key="3">
    <source>
        <dbReference type="Google" id="ProtNLM"/>
    </source>
</evidence>
<evidence type="ECO:0000313" key="2">
    <source>
        <dbReference type="EMBL" id="ABL60950.1"/>
    </source>
</evidence>
<proteinExistence type="predicted"/>
<gene>
    <name evidence="2" type="ORF">ALOHA_HF1019P19.13c</name>
</gene>
<evidence type="ECO:0000256" key="1">
    <source>
        <dbReference type="SAM" id="SignalP"/>
    </source>
</evidence>
<feature type="signal peptide" evidence="1">
    <location>
        <begin position="1"/>
        <end position="24"/>
    </location>
</feature>
<organism evidence="2">
    <name type="scientific">uncultured marine bacterium HF10_19P19</name>
    <dbReference type="NCBI Taxonomy" id="413067"/>
    <lineage>
        <taxon>Bacteria</taxon>
        <taxon>environmental samples</taxon>
    </lineage>
</organism>
<protein>
    <recommendedName>
        <fullName evidence="3">Lipoprotein</fullName>
    </recommendedName>
</protein>
<dbReference type="EMBL" id="EF100190">
    <property type="protein sequence ID" value="ABL60950.1"/>
    <property type="molecule type" value="Genomic_DNA"/>
</dbReference>
<feature type="chain" id="PRO_5002668331" description="Lipoprotein" evidence="1">
    <location>
        <begin position="25"/>
        <end position="149"/>
    </location>
</feature>